<keyword evidence="11" id="KW-1185">Reference proteome</keyword>
<dbReference type="PANTHER" id="PTHR43528">
    <property type="entry name" value="ALPHA-KETOGLUTARATE PERMEASE"/>
    <property type="match status" value="1"/>
</dbReference>
<dbReference type="STRING" id="1231623.Tasa_019_079"/>
<dbReference type="Pfam" id="PF07690">
    <property type="entry name" value="MFS_1"/>
    <property type="match status" value="1"/>
</dbReference>
<evidence type="ECO:0000259" key="9">
    <source>
        <dbReference type="PROSITE" id="PS50850"/>
    </source>
</evidence>
<dbReference type="EMBL" id="BALE01000019">
    <property type="protein sequence ID" value="GAN54394.1"/>
    <property type="molecule type" value="Genomic_DNA"/>
</dbReference>
<keyword evidence="4 8" id="KW-0812">Transmembrane</keyword>
<evidence type="ECO:0000256" key="2">
    <source>
        <dbReference type="ARBA" id="ARBA00022448"/>
    </source>
</evidence>
<dbReference type="SUPFAM" id="SSF103473">
    <property type="entry name" value="MFS general substrate transporter"/>
    <property type="match status" value="1"/>
</dbReference>
<feature type="transmembrane region" description="Helical" evidence="8">
    <location>
        <begin position="49"/>
        <end position="71"/>
    </location>
</feature>
<accession>A0A0D6ML56</accession>
<dbReference type="PANTHER" id="PTHR43528:SF8">
    <property type="entry name" value="BLR0239 PROTEIN"/>
    <property type="match status" value="1"/>
</dbReference>
<dbReference type="InterPro" id="IPR036259">
    <property type="entry name" value="MFS_trans_sf"/>
</dbReference>
<keyword evidence="7 8" id="KW-0472">Membrane</keyword>
<dbReference type="AlphaFoldDB" id="A0A0D6ML56"/>
<name>A0A0D6ML56_9PROT</name>
<organism evidence="10 11">
    <name type="scientific">Tanticharoenia sakaeratensis NBRC 103193</name>
    <dbReference type="NCBI Taxonomy" id="1231623"/>
    <lineage>
        <taxon>Bacteria</taxon>
        <taxon>Pseudomonadati</taxon>
        <taxon>Pseudomonadota</taxon>
        <taxon>Alphaproteobacteria</taxon>
        <taxon>Acetobacterales</taxon>
        <taxon>Acetobacteraceae</taxon>
        <taxon>Tanticharoenia</taxon>
    </lineage>
</organism>
<evidence type="ECO:0000256" key="4">
    <source>
        <dbReference type="ARBA" id="ARBA00022692"/>
    </source>
</evidence>
<dbReference type="Gene3D" id="1.20.1250.20">
    <property type="entry name" value="MFS general substrate transporter like domains"/>
    <property type="match status" value="2"/>
</dbReference>
<reference evidence="10 11" key="1">
    <citation type="submission" date="2012-10" db="EMBL/GenBank/DDBJ databases">
        <title>Genome sequencing of Tanticharoenia sakaeratensis NBRC 103193.</title>
        <authorList>
            <person name="Azuma Y."/>
            <person name="Hadano H."/>
            <person name="Hirakawa H."/>
            <person name="Matsushita K."/>
        </authorList>
    </citation>
    <scope>NUCLEOTIDE SEQUENCE [LARGE SCALE GENOMIC DNA]</scope>
    <source>
        <strain evidence="10 11">NBRC 103193</strain>
    </source>
</reference>
<keyword evidence="10" id="KW-0762">Sugar transport</keyword>
<keyword evidence="3" id="KW-1003">Cell membrane</keyword>
<gene>
    <name evidence="10" type="ORF">Tasa_019_079</name>
</gene>
<feature type="transmembrane region" description="Helical" evidence="8">
    <location>
        <begin position="152"/>
        <end position="171"/>
    </location>
</feature>
<comment type="subcellular location">
    <subcellularLocation>
        <location evidence="1">Cell membrane</location>
        <topology evidence="1">Multi-pass membrane protein</topology>
    </subcellularLocation>
</comment>
<dbReference type="GO" id="GO:0005886">
    <property type="term" value="C:plasma membrane"/>
    <property type="evidence" value="ECO:0007669"/>
    <property type="project" value="UniProtKB-SubCell"/>
</dbReference>
<feature type="transmembrane region" description="Helical" evidence="8">
    <location>
        <begin position="183"/>
        <end position="202"/>
    </location>
</feature>
<keyword evidence="2" id="KW-0813">Transport</keyword>
<feature type="domain" description="Major facilitator superfamily (MFS) profile" evidence="9">
    <location>
        <begin position="13"/>
        <end position="420"/>
    </location>
</feature>
<sequence length="435" mass="46227">MSAVRENRVAWSTVAGAVAGNALEWYDFTVFASLGPIVSRVFFRNPQNGILFVSALFGIGFLTRPLGGLLIGRYAERHGPGRGLMLGMGLMALSMLLIACAPDYAHAGLFGAGLLAIARLCQGFSAGAEFATSTIVLVTAAPHARRGFYGSWQMVGQIAALLLGGAVGYAVTRTLTPAQIDAFGWRIPFAVGLSIVPAVMIMRRGMMRAPHDARPTERAAFTDIAHSVGRQWVRAVAAFGLIGTSSASVYILYGYVVTYATMMLHLPIAAVYFAQIPAAFILMLIVPVGGLLADVWGGRRLLATVLAVYLLSIWPAYAWLSAAPSLTRLEVVQFGMSIVIGLFLGSYCTVLVDLFAPRLRTTTLSAVHNISVMIVGGTAQLVVTLLWRWTASPMAPAMFVLGAVSLGFLGAITIAREPTARRAAFGPMPTTDLLG</sequence>
<keyword evidence="6 8" id="KW-1133">Transmembrane helix</keyword>
<dbReference type="Proteomes" id="UP000032679">
    <property type="component" value="Unassembled WGS sequence"/>
</dbReference>
<keyword evidence="5" id="KW-0769">Symport</keyword>
<feature type="transmembrane region" description="Helical" evidence="8">
    <location>
        <begin position="301"/>
        <end position="320"/>
    </location>
</feature>
<evidence type="ECO:0000256" key="7">
    <source>
        <dbReference type="ARBA" id="ARBA00023136"/>
    </source>
</evidence>
<comment type="caution">
    <text evidence="10">The sequence shown here is derived from an EMBL/GenBank/DDBJ whole genome shotgun (WGS) entry which is preliminary data.</text>
</comment>
<dbReference type="PROSITE" id="PS50850">
    <property type="entry name" value="MFS"/>
    <property type="match status" value="1"/>
</dbReference>
<feature type="transmembrane region" description="Helical" evidence="8">
    <location>
        <begin position="332"/>
        <end position="355"/>
    </location>
</feature>
<feature type="transmembrane region" description="Helical" evidence="8">
    <location>
        <begin position="268"/>
        <end position="289"/>
    </location>
</feature>
<evidence type="ECO:0000313" key="11">
    <source>
        <dbReference type="Proteomes" id="UP000032679"/>
    </source>
</evidence>
<dbReference type="InterPro" id="IPR011701">
    <property type="entry name" value="MFS"/>
</dbReference>
<evidence type="ECO:0000256" key="3">
    <source>
        <dbReference type="ARBA" id="ARBA00022475"/>
    </source>
</evidence>
<proteinExistence type="predicted"/>
<feature type="transmembrane region" description="Helical" evidence="8">
    <location>
        <begin position="235"/>
        <end position="256"/>
    </location>
</feature>
<evidence type="ECO:0000256" key="8">
    <source>
        <dbReference type="SAM" id="Phobius"/>
    </source>
</evidence>
<dbReference type="GO" id="GO:0015293">
    <property type="term" value="F:symporter activity"/>
    <property type="evidence" value="ECO:0007669"/>
    <property type="project" value="UniProtKB-KW"/>
</dbReference>
<feature type="transmembrane region" description="Helical" evidence="8">
    <location>
        <begin position="395"/>
        <end position="415"/>
    </location>
</feature>
<dbReference type="InterPro" id="IPR020846">
    <property type="entry name" value="MFS_dom"/>
</dbReference>
<feature type="transmembrane region" description="Helical" evidence="8">
    <location>
        <begin position="117"/>
        <end position="140"/>
    </location>
</feature>
<evidence type="ECO:0000256" key="1">
    <source>
        <dbReference type="ARBA" id="ARBA00004651"/>
    </source>
</evidence>
<evidence type="ECO:0000313" key="10">
    <source>
        <dbReference type="EMBL" id="GAN54394.1"/>
    </source>
</evidence>
<feature type="transmembrane region" description="Helical" evidence="8">
    <location>
        <begin position="367"/>
        <end position="389"/>
    </location>
</feature>
<evidence type="ECO:0000256" key="5">
    <source>
        <dbReference type="ARBA" id="ARBA00022847"/>
    </source>
</evidence>
<protein>
    <submittedName>
        <fullName evidence="10">Sugar transporter family protein 5</fullName>
    </submittedName>
</protein>
<evidence type="ECO:0000256" key="6">
    <source>
        <dbReference type="ARBA" id="ARBA00022989"/>
    </source>
</evidence>
<feature type="transmembrane region" description="Helical" evidence="8">
    <location>
        <begin position="83"/>
        <end position="105"/>
    </location>
</feature>
<dbReference type="InterPro" id="IPR051084">
    <property type="entry name" value="H+-coupled_symporters"/>
</dbReference>